<proteinExistence type="predicted"/>
<comment type="caution">
    <text evidence="2">The sequence shown here is derived from an EMBL/GenBank/DDBJ whole genome shotgun (WGS) entry which is preliminary data.</text>
</comment>
<keyword evidence="3" id="KW-1185">Reference proteome</keyword>
<feature type="region of interest" description="Disordered" evidence="1">
    <location>
        <begin position="46"/>
        <end position="69"/>
    </location>
</feature>
<sequence>MDSATASALANTSKETEGSTLTFPSLPLPFSSSSAQYLREELSRSMMADSVDQEAESSQGSFTPEMPFGRLRRHVNPNAVAEIPDHMLVNQVSRIGKLYSSSARSLGTTIAVTDVREPAVNSSEHFSILSGSNLSADLPGLCLRNHTGRSEIEVSESYSDDEDIQYDLFDLFTSGQRMDVEEEPVIAIFPAALWES</sequence>
<name>A0AAE0ZYQ3_9GAST</name>
<gene>
    <name evidence="2" type="ORF">RRG08_052267</name>
</gene>
<evidence type="ECO:0000313" key="3">
    <source>
        <dbReference type="Proteomes" id="UP001283361"/>
    </source>
</evidence>
<dbReference type="EMBL" id="JAWDGP010003009">
    <property type="protein sequence ID" value="KAK3778119.1"/>
    <property type="molecule type" value="Genomic_DNA"/>
</dbReference>
<feature type="compositionally biased region" description="Low complexity" evidence="1">
    <location>
        <begin position="19"/>
        <end position="31"/>
    </location>
</feature>
<dbReference type="Proteomes" id="UP001283361">
    <property type="component" value="Unassembled WGS sequence"/>
</dbReference>
<organism evidence="2 3">
    <name type="scientific">Elysia crispata</name>
    <name type="common">lettuce slug</name>
    <dbReference type="NCBI Taxonomy" id="231223"/>
    <lineage>
        <taxon>Eukaryota</taxon>
        <taxon>Metazoa</taxon>
        <taxon>Spiralia</taxon>
        <taxon>Lophotrochozoa</taxon>
        <taxon>Mollusca</taxon>
        <taxon>Gastropoda</taxon>
        <taxon>Heterobranchia</taxon>
        <taxon>Euthyneura</taxon>
        <taxon>Panpulmonata</taxon>
        <taxon>Sacoglossa</taxon>
        <taxon>Placobranchoidea</taxon>
        <taxon>Plakobranchidae</taxon>
        <taxon>Elysia</taxon>
    </lineage>
</organism>
<dbReference type="AlphaFoldDB" id="A0AAE0ZYQ3"/>
<feature type="compositionally biased region" description="Polar residues" evidence="1">
    <location>
        <begin position="1"/>
        <end position="13"/>
    </location>
</feature>
<evidence type="ECO:0000313" key="2">
    <source>
        <dbReference type="EMBL" id="KAK3778119.1"/>
    </source>
</evidence>
<reference evidence="2" key="1">
    <citation type="journal article" date="2023" name="G3 (Bethesda)">
        <title>A reference genome for the long-term kleptoplast-retaining sea slug Elysia crispata morphotype clarki.</title>
        <authorList>
            <person name="Eastman K.E."/>
            <person name="Pendleton A.L."/>
            <person name="Shaikh M.A."/>
            <person name="Suttiyut T."/>
            <person name="Ogas R."/>
            <person name="Tomko P."/>
            <person name="Gavelis G."/>
            <person name="Widhalm J.R."/>
            <person name="Wisecaver J.H."/>
        </authorList>
    </citation>
    <scope>NUCLEOTIDE SEQUENCE</scope>
    <source>
        <strain evidence="2">ECLA1</strain>
    </source>
</reference>
<protein>
    <submittedName>
        <fullName evidence="2">Uncharacterized protein</fullName>
    </submittedName>
</protein>
<feature type="region of interest" description="Disordered" evidence="1">
    <location>
        <begin position="1"/>
        <end position="31"/>
    </location>
</feature>
<accession>A0AAE0ZYQ3</accession>
<evidence type="ECO:0000256" key="1">
    <source>
        <dbReference type="SAM" id="MobiDB-lite"/>
    </source>
</evidence>